<feature type="compositionally biased region" description="Polar residues" evidence="3">
    <location>
        <begin position="1"/>
        <end position="16"/>
    </location>
</feature>
<accession>A0A7L9IIJ1</accession>
<comment type="subcellular location">
    <subcellularLocation>
        <location evidence="2">Host nucleus</location>
    </subcellularLocation>
    <subcellularLocation>
        <location evidence="2">Host cytoplasm</location>
        <location evidence="2">Host cytosol</location>
    </subcellularLocation>
</comment>
<dbReference type="Pfam" id="PF11986">
    <property type="entry name" value="PB1-F2"/>
    <property type="match status" value="1"/>
</dbReference>
<dbReference type="GO" id="GO:0044164">
    <property type="term" value="C:host cell cytosol"/>
    <property type="evidence" value="ECO:0007669"/>
    <property type="project" value="UniProtKB-SubCell"/>
</dbReference>
<evidence type="ECO:0000256" key="2">
    <source>
        <dbReference type="HAMAP-Rule" id="MF_04064"/>
    </source>
</evidence>
<organism evidence="4">
    <name type="scientific">Influenza A virus</name>
    <dbReference type="NCBI Taxonomy" id="11320"/>
    <lineage>
        <taxon>Viruses</taxon>
        <taxon>Riboviria</taxon>
        <taxon>Orthornavirae</taxon>
        <taxon>Negarnaviricota</taxon>
        <taxon>Polyploviricotina</taxon>
        <taxon>Insthoviricetes</taxon>
        <taxon>Articulavirales</taxon>
        <taxon>Orthomyxoviridae</taxon>
        <taxon>Alphainfluenzavirus</taxon>
        <taxon>Alphainfluenzavirus influenzae</taxon>
    </lineage>
</organism>
<reference evidence="4" key="1">
    <citation type="submission" date="2020-10" db="EMBL/GenBank/DDBJ databases">
        <title>Dominant subtype switch in avian influenza viruses during 2016-2019 in China.</title>
        <authorList>
            <person name="Bi Y."/>
            <person name="Li J."/>
            <person name="Li S."/>
            <person name="Fu G."/>
            <person name="Jin T."/>
            <person name="Zhang C."/>
            <person name="Yang Y."/>
            <person name="Ma Z."/>
            <person name="Tian W."/>
            <person name="Li J."/>
            <person name="Xiao S."/>
            <person name="Li L."/>
            <person name="Yin R."/>
            <person name="Zhang Y."/>
            <person name="Wang L."/>
            <person name="Qin Y."/>
            <person name="Yao Z."/>
            <person name="Meng F."/>
            <person name="Hu D."/>
            <person name="Li D."/>
            <person name="Wong G."/>
            <person name="Liu F."/>
            <person name="Lv N."/>
            <person name="Wang L."/>
            <person name="Fu L."/>
            <person name="Yang Y."/>
            <person name="Peng Y."/>
            <person name="Ma J."/>
            <person name="Sharshov K."/>
            <person name="Shestopalov A."/>
            <person name="Gulyaeva M."/>
            <person name="Gao G.F."/>
            <person name="Chen J."/>
            <person name="Shi Y."/>
            <person name="Liu W.J."/>
            <person name="Chu D."/>
            <person name="Huang Y."/>
            <person name="Liu Y."/>
            <person name="Liu L."/>
            <person name="Liu W."/>
            <person name="Chen Q."/>
            <person name="Shi W."/>
        </authorList>
    </citation>
    <scope>NUCLEOTIDE SEQUENCE</scope>
    <source>
        <strain evidence="4">A/environment/Xinjiang/10.12_WLMQXL001-E/2016</strain>
    </source>
</reference>
<dbReference type="HAMAP" id="MF_04064">
    <property type="entry name" value="INFV_PB1F2"/>
    <property type="match status" value="1"/>
</dbReference>
<evidence type="ECO:0000256" key="3">
    <source>
        <dbReference type="SAM" id="MobiDB-lite"/>
    </source>
</evidence>
<dbReference type="GO" id="GO:0016020">
    <property type="term" value="C:membrane"/>
    <property type="evidence" value="ECO:0007669"/>
    <property type="project" value="UniProtKB-UniRule"/>
</dbReference>
<gene>
    <name evidence="4" type="primary">PB1-F2</name>
    <name evidence="2" type="synonym">PB1</name>
</gene>
<comment type="function">
    <text evidence="2">May play an important role in promoting lung pathology in both primary viral infection and secondary bacterial infection.</text>
</comment>
<name>A0A7L9IIJ1_9INFA</name>
<evidence type="ECO:0000313" key="4">
    <source>
        <dbReference type="EMBL" id="QOK16797.1"/>
    </source>
</evidence>
<evidence type="ECO:0000256" key="1">
    <source>
        <dbReference type="ARBA" id="ARBA00023200"/>
    </source>
</evidence>
<dbReference type="EMBL" id="MW109846">
    <property type="protein sequence ID" value="QOK16797.1"/>
    <property type="molecule type" value="Viral_cRNA"/>
</dbReference>
<comment type="similarity">
    <text evidence="2">Belongs to the influenza viruses PB1-F2 family.</text>
</comment>
<protein>
    <recommendedName>
        <fullName evidence="2">Protein PB1-F2</fullName>
    </recommendedName>
</protein>
<dbReference type="GO" id="GO:0042025">
    <property type="term" value="C:host cell nucleus"/>
    <property type="evidence" value="ECO:0007669"/>
    <property type="project" value="UniProtKB-SubCell"/>
</dbReference>
<keyword evidence="2" id="KW-1048">Host nucleus</keyword>
<feature type="region of interest" description="Disordered" evidence="3">
    <location>
        <begin position="1"/>
        <end position="31"/>
    </location>
</feature>
<sequence length="90" mass="10956">MEQEQDTPWTQSTEHINTQKRESGQQTLKLEHPNSIQLQNYYLRITSQVGMHKRIVYWKQWPSLKNLTQGSLKTRVSRRWKLFSKQEWIN</sequence>
<keyword evidence="1 2" id="KW-1035">Host cytoplasm</keyword>
<proteinExistence type="inferred from homology"/>
<dbReference type="InterPro" id="IPR021045">
    <property type="entry name" value="Flu_proapoptotic_PB1-F2"/>
</dbReference>